<dbReference type="KEGG" id="saal:L336_0720"/>
<dbReference type="OrthoDB" id="9802055at2"/>
<keyword evidence="10" id="KW-1185">Reference proteome</keyword>
<evidence type="ECO:0000256" key="2">
    <source>
        <dbReference type="ARBA" id="ARBA00022438"/>
    </source>
</evidence>
<dbReference type="HAMAP" id="MF_01974">
    <property type="entry name" value="MetAP_1"/>
    <property type="match status" value="1"/>
</dbReference>
<comment type="cofactor">
    <cofactor evidence="6">
        <name>Co(2+)</name>
        <dbReference type="ChEBI" id="CHEBI:48828"/>
    </cofactor>
    <cofactor evidence="6">
        <name>Zn(2+)</name>
        <dbReference type="ChEBI" id="CHEBI:29105"/>
    </cofactor>
    <cofactor evidence="6">
        <name>Mn(2+)</name>
        <dbReference type="ChEBI" id="CHEBI:29035"/>
    </cofactor>
    <cofactor evidence="6">
        <name>Fe(2+)</name>
        <dbReference type="ChEBI" id="CHEBI:29033"/>
    </cofactor>
    <text evidence="6">Binds 2 divalent metal cations per subunit. Has a high-affinity and a low affinity metal-binding site. The true nature of the physiological cofactor is under debate. The enzyme is active with cobalt, zinc, manganese or divalent iron ions. Most likely, methionine aminopeptidases function as mononuclear Fe(2+)-metalloproteases under physiological conditions, and the catalytically relevant metal-binding site has been assigned to the histidine-containing high-affinity site.</text>
</comment>
<comment type="subunit">
    <text evidence="6">Monomer.</text>
</comment>
<evidence type="ECO:0000256" key="4">
    <source>
        <dbReference type="ARBA" id="ARBA00022723"/>
    </source>
</evidence>
<feature type="binding site" evidence="6">
    <location>
        <position position="238"/>
    </location>
    <ligand>
        <name>a divalent metal cation</name>
        <dbReference type="ChEBI" id="CHEBI:60240"/>
        <label>2</label>
        <note>catalytic</note>
    </ligand>
</feature>
<dbReference type="EMBL" id="CP005957">
    <property type="protein sequence ID" value="AGL62422.1"/>
    <property type="molecule type" value="Genomic_DNA"/>
</dbReference>
<accession>R4PXC8</accession>
<feature type="binding site" evidence="6">
    <location>
        <position position="99"/>
    </location>
    <ligand>
        <name>a divalent metal cation</name>
        <dbReference type="ChEBI" id="CHEBI:60240"/>
        <label>1</label>
    </ligand>
</feature>
<feature type="binding site" evidence="6">
    <location>
        <position position="207"/>
    </location>
    <ligand>
        <name>a divalent metal cation</name>
        <dbReference type="ChEBI" id="CHEBI:60240"/>
        <label>2</label>
        <note>catalytic</note>
    </ligand>
</feature>
<dbReference type="Proteomes" id="UP000013893">
    <property type="component" value="Chromosome"/>
</dbReference>
<feature type="binding site" evidence="6">
    <location>
        <position position="110"/>
    </location>
    <ligand>
        <name>a divalent metal cation</name>
        <dbReference type="ChEBI" id="CHEBI:60240"/>
        <label>1</label>
    </ligand>
</feature>
<proteinExistence type="inferred from homology"/>
<dbReference type="PANTHER" id="PTHR43330">
    <property type="entry name" value="METHIONINE AMINOPEPTIDASE"/>
    <property type="match status" value="1"/>
</dbReference>
<feature type="binding site" evidence="6">
    <location>
        <position position="174"/>
    </location>
    <ligand>
        <name>a divalent metal cation</name>
        <dbReference type="ChEBI" id="CHEBI:60240"/>
        <label>2</label>
        <note>catalytic</note>
    </ligand>
</feature>
<dbReference type="GO" id="GO:0046872">
    <property type="term" value="F:metal ion binding"/>
    <property type="evidence" value="ECO:0007669"/>
    <property type="project" value="UniProtKB-UniRule"/>
</dbReference>
<dbReference type="EC" id="3.4.11.18" evidence="6 7"/>
<dbReference type="InterPro" id="IPR036005">
    <property type="entry name" value="Creatinase/aminopeptidase-like"/>
</dbReference>
<evidence type="ECO:0000256" key="5">
    <source>
        <dbReference type="ARBA" id="ARBA00022801"/>
    </source>
</evidence>
<dbReference type="CDD" id="cd01086">
    <property type="entry name" value="MetAP1"/>
    <property type="match status" value="1"/>
</dbReference>
<evidence type="ECO:0000256" key="7">
    <source>
        <dbReference type="RuleBase" id="RU003653"/>
    </source>
</evidence>
<keyword evidence="5 6" id="KW-0378">Hydrolase</keyword>
<feature type="binding site" evidence="6">
    <location>
        <position position="181"/>
    </location>
    <ligand>
        <name>substrate</name>
    </ligand>
</feature>
<dbReference type="GO" id="GO:0070006">
    <property type="term" value="F:metalloaminopeptidase activity"/>
    <property type="evidence" value="ECO:0007669"/>
    <property type="project" value="UniProtKB-UniRule"/>
</dbReference>
<dbReference type="Pfam" id="PF00557">
    <property type="entry name" value="Peptidase_M24"/>
    <property type="match status" value="1"/>
</dbReference>
<feature type="binding site" evidence="6">
    <location>
        <position position="238"/>
    </location>
    <ligand>
        <name>a divalent metal cation</name>
        <dbReference type="ChEBI" id="CHEBI:60240"/>
        <label>1</label>
    </ligand>
</feature>
<keyword evidence="2 6" id="KW-0031">Aminopeptidase</keyword>
<evidence type="ECO:0000256" key="3">
    <source>
        <dbReference type="ARBA" id="ARBA00022670"/>
    </source>
</evidence>
<dbReference type="InterPro" id="IPR000994">
    <property type="entry name" value="Pept_M24"/>
</dbReference>
<protein>
    <recommendedName>
        <fullName evidence="6 7">Methionine aminopeptidase</fullName>
        <shortName evidence="6">MAP</shortName>
        <shortName evidence="6">MetAP</shortName>
        <ecNumber evidence="6 7">3.4.11.18</ecNumber>
    </recommendedName>
    <alternativeName>
        <fullName evidence="6">Peptidase M</fullName>
    </alternativeName>
</protein>
<organism evidence="9 10">
    <name type="scientific">Candidatus Saccharimonas aalborgensis</name>
    <dbReference type="NCBI Taxonomy" id="1332188"/>
    <lineage>
        <taxon>Bacteria</taxon>
        <taxon>Candidatus Saccharimonadota</taxon>
        <taxon>Candidatus Saccharimonadia</taxon>
        <taxon>Candidatus Saccharimonadales</taxon>
        <taxon>Candidatus Saccharimonadaceae</taxon>
        <taxon>Candidatus Saccharimonas</taxon>
    </lineage>
</organism>
<dbReference type="AlphaFoldDB" id="R4PXC8"/>
<comment type="function">
    <text evidence="1 6">Removes the N-terminal methionine from nascent proteins. The N-terminal methionine is often cleaved when the second residue in the primary sequence is small and uncharged (Met-Ala-, Cys, Gly, Pro, Ser, Thr, or Val). Requires deformylation of the N(alpha)-formylated initiator methionine before it can be hydrolyzed.</text>
</comment>
<dbReference type="PATRIC" id="fig|1332188.3.peg.708"/>
<dbReference type="GO" id="GO:0005829">
    <property type="term" value="C:cytosol"/>
    <property type="evidence" value="ECO:0007669"/>
    <property type="project" value="TreeGrafter"/>
</dbReference>
<comment type="catalytic activity">
    <reaction evidence="6 7">
        <text>Release of N-terminal amino acids, preferentially methionine, from peptides and arylamides.</text>
        <dbReference type="EC" id="3.4.11.18"/>
    </reaction>
</comment>
<evidence type="ECO:0000256" key="1">
    <source>
        <dbReference type="ARBA" id="ARBA00002521"/>
    </source>
</evidence>
<feature type="binding site" evidence="6">
    <location>
        <position position="82"/>
    </location>
    <ligand>
        <name>substrate</name>
    </ligand>
</feature>
<name>R4PXC8_9BACT</name>
<evidence type="ECO:0000313" key="10">
    <source>
        <dbReference type="Proteomes" id="UP000013893"/>
    </source>
</evidence>
<dbReference type="STRING" id="1332188.L336_0720"/>
<keyword evidence="4 6" id="KW-0479">Metal-binding</keyword>
<dbReference type="NCBIfam" id="TIGR00500">
    <property type="entry name" value="met_pdase_I"/>
    <property type="match status" value="1"/>
</dbReference>
<feature type="binding site" evidence="6">
    <location>
        <position position="110"/>
    </location>
    <ligand>
        <name>a divalent metal cation</name>
        <dbReference type="ChEBI" id="CHEBI:60240"/>
        <label>2</label>
        <note>catalytic</note>
    </ligand>
</feature>
<gene>
    <name evidence="9" type="primary">mapA</name>
    <name evidence="6" type="synonym">map</name>
    <name evidence="9" type="ORF">L336_0720</name>
</gene>
<evidence type="ECO:0000256" key="6">
    <source>
        <dbReference type="HAMAP-Rule" id="MF_01974"/>
    </source>
</evidence>
<dbReference type="PANTHER" id="PTHR43330:SF27">
    <property type="entry name" value="METHIONINE AMINOPEPTIDASE"/>
    <property type="match status" value="1"/>
</dbReference>
<dbReference type="InterPro" id="IPR002467">
    <property type="entry name" value="Pept_M24A_MAP1"/>
</dbReference>
<dbReference type="SUPFAM" id="SSF55920">
    <property type="entry name" value="Creatinase/aminopeptidase"/>
    <property type="match status" value="1"/>
</dbReference>
<dbReference type="HOGENOM" id="CLU_015857_0_1_0"/>
<dbReference type="GO" id="GO:0006508">
    <property type="term" value="P:proteolysis"/>
    <property type="evidence" value="ECO:0007669"/>
    <property type="project" value="UniProtKB-KW"/>
</dbReference>
<dbReference type="GO" id="GO:0004239">
    <property type="term" value="F:initiator methionyl aminopeptidase activity"/>
    <property type="evidence" value="ECO:0007669"/>
    <property type="project" value="UniProtKB-UniRule"/>
</dbReference>
<dbReference type="Gene3D" id="3.90.230.10">
    <property type="entry name" value="Creatinase/methionine aminopeptidase superfamily"/>
    <property type="match status" value="1"/>
</dbReference>
<evidence type="ECO:0000259" key="8">
    <source>
        <dbReference type="Pfam" id="PF00557"/>
    </source>
</evidence>
<dbReference type="RefSeq" id="WP_015641872.1">
    <property type="nucleotide sequence ID" value="NC_021219.1"/>
</dbReference>
<evidence type="ECO:0000313" key="9">
    <source>
        <dbReference type="EMBL" id="AGL62422.1"/>
    </source>
</evidence>
<feature type="domain" description="Peptidase M24" evidence="8">
    <location>
        <begin position="15"/>
        <end position="245"/>
    </location>
</feature>
<keyword evidence="3 6" id="KW-0645">Protease</keyword>
<sequence length="255" mass="27356">MPELVTGQKTPVQIEAMRQGGRILARIFADLRDYVHAGLSEKEIDAFVSQKIADYGASATYLTEDVNFPGVICISVNEEIVHGIPTNYVLQKGDIVSFDLVITYKEMETDSAFTMMVDEQPTGAAKHLLAATERSLYAGIDAIKGPVYTGDISAAIEAVLRASKLGIIRELVGHGVGLSMHMPPDIPNYGRKGTGVLLKPGDTIAIEPMATLGGEAIAQLDDGWTYVTRDGSLAAHFEHTVLITENGAEILTLAV</sequence>
<comment type="similarity">
    <text evidence="6">Belongs to the peptidase M24A family. Methionine aminopeptidase type 1 subfamily.</text>
</comment>
<dbReference type="PRINTS" id="PR00599">
    <property type="entry name" value="MAPEPTIDASE"/>
</dbReference>
<reference evidence="9 10" key="1">
    <citation type="journal article" date="2013" name="Nat. Biotechnol.">
        <title>Genome sequences of rare, uncultured bacteria obtained by differential coverage binning of multiple metagenomes.</title>
        <authorList>
            <person name="Albertsen M."/>
            <person name="Hugenholtz P."/>
            <person name="Skarshewski A."/>
            <person name="Nielsen K.L."/>
            <person name="Tyson G.W."/>
            <person name="Nielsen P.H."/>
        </authorList>
    </citation>
    <scope>NUCLEOTIDE SEQUENCE [LARGE SCALE GENOMIC DNA]</scope>
    <source>
        <strain evidence="9">TM71</strain>
    </source>
</reference>
<dbReference type="InterPro" id="IPR001714">
    <property type="entry name" value="Pept_M24_MAP"/>
</dbReference>